<dbReference type="InterPro" id="IPR004841">
    <property type="entry name" value="AA-permease/SLC12A_dom"/>
</dbReference>
<evidence type="ECO:0000256" key="4">
    <source>
        <dbReference type="ARBA" id="ARBA00023136"/>
    </source>
</evidence>
<feature type="transmembrane region" description="Helical" evidence="6">
    <location>
        <begin position="340"/>
        <end position="358"/>
    </location>
</feature>
<evidence type="ECO:0000313" key="9">
    <source>
        <dbReference type="Proteomes" id="UP001302349"/>
    </source>
</evidence>
<keyword evidence="3 6" id="KW-1133">Transmembrane helix</keyword>
<dbReference type="EMBL" id="CP136051">
    <property type="protein sequence ID" value="WOK05318.1"/>
    <property type="molecule type" value="Genomic_DNA"/>
</dbReference>
<dbReference type="InterPro" id="IPR004842">
    <property type="entry name" value="SLC12A_fam"/>
</dbReference>
<reference evidence="8 9" key="1">
    <citation type="journal article" date="2023" name="Microbiol. Resour. Announc.">
        <title>Complete Genome Sequence of Imperialibacter roseus strain P4T.</title>
        <authorList>
            <person name="Tizabi D.R."/>
            <person name="Bachvaroff T."/>
            <person name="Hill R.T."/>
        </authorList>
    </citation>
    <scope>NUCLEOTIDE SEQUENCE [LARGE SCALE GENOMIC DNA]</scope>
    <source>
        <strain evidence="8 9">P4T</strain>
    </source>
</reference>
<name>A0ABZ0ILK1_9BACT</name>
<feature type="domain" description="Amino acid permease/ SLC12A" evidence="7">
    <location>
        <begin position="13"/>
        <end position="452"/>
    </location>
</feature>
<feature type="coiled-coil region" evidence="5">
    <location>
        <begin position="778"/>
        <end position="808"/>
    </location>
</feature>
<dbReference type="Gene3D" id="1.20.1740.10">
    <property type="entry name" value="Amino acid/polyamine transporter I"/>
    <property type="match status" value="1"/>
</dbReference>
<keyword evidence="5" id="KW-0175">Coiled coil</keyword>
<evidence type="ECO:0000256" key="6">
    <source>
        <dbReference type="SAM" id="Phobius"/>
    </source>
</evidence>
<feature type="transmembrane region" description="Helical" evidence="6">
    <location>
        <begin position="379"/>
        <end position="410"/>
    </location>
</feature>
<feature type="transmembrane region" description="Helical" evidence="6">
    <location>
        <begin position="82"/>
        <end position="106"/>
    </location>
</feature>
<evidence type="ECO:0000313" key="8">
    <source>
        <dbReference type="EMBL" id="WOK05318.1"/>
    </source>
</evidence>
<feature type="transmembrane region" description="Helical" evidence="6">
    <location>
        <begin position="224"/>
        <end position="244"/>
    </location>
</feature>
<dbReference type="Pfam" id="PF00324">
    <property type="entry name" value="AA_permease"/>
    <property type="match status" value="1"/>
</dbReference>
<comment type="subcellular location">
    <subcellularLocation>
        <location evidence="1">Membrane</location>
        <topology evidence="1">Multi-pass membrane protein</topology>
    </subcellularLocation>
</comment>
<accession>A0ABZ0ILK1</accession>
<evidence type="ECO:0000259" key="7">
    <source>
        <dbReference type="Pfam" id="PF00324"/>
    </source>
</evidence>
<evidence type="ECO:0000256" key="5">
    <source>
        <dbReference type="SAM" id="Coils"/>
    </source>
</evidence>
<feature type="transmembrane region" description="Helical" evidence="6">
    <location>
        <begin position="182"/>
        <end position="203"/>
    </location>
</feature>
<sequence length="1674" mass="187279">MSKSNKFGTFGGVFTPSILTILGVIMYLRLPMIVGEVGLLTTLGIILVAHIISVTTGLSVSSIATDKKVEAGGTYYMISRSLGLPIGGTLGLALFVGLSFSVSLYLIGFSESFLSYWGYEGSVNNIRITGSIVLLAVTTLTFISTSMAIKTQYFIMAAIVLSLASIFLGTHDLGPSDVTKGISSSTVSVMVLFGIFFPAVTGFEAGVSMSGDLKDPKKSIPTGSILAIVVGFIVYVGFACYLYFTVDAGVLATDPNVLLNISWVPELVIAGIWGATLSSALGSILGAPRILQATSSDKITPRFFGKGYGKANEPRNALLLTFLIAEAGILIGELDVIARVVSIFFITTYGFLNVSAAFESWTSSDFRPEFKVSGWISLLGALACVLVMIQLDFVAMVAAVLILGLLFLFLKRRQLTLNSGDAWNGVWASLVKTGLTRLKKEKTHTRNWRPNIIMFSGSPDKRQHIAEMGKAIAGNLGILSAFELFETDEKNLSKAESMLATTNSKSEYFSYKFGCKDIYSGMEEISRVYGFSGVEPNTILMGWSRAPKNKEQFAKALRGFRRGEYNNIFIDYDEDRKFGQLSTIDIWWGGKGPNLSFSLALVRNLVASSLWKLARVRLLIIDESGGNHEGIYKEARAILESARLDVTVRVIKGEGDNKKIIARESAETDLVMLGLDGGTLDQIDLYYDGVNELLNELGTTMVVSSSGYFESFEIAEKVKDVPSPDSSGLLKAIPTVQPSRFPEVTVNIYRIDQNGRRLQKLLFAKGFRRSFENHRLILGELQTLLKTIEKELADIRKIKESYKKAKALDKLRNETSYRLSHLFSEKVFQELVPEQVSMLREATTEYLERLEEDYKLYPKTLPVSYSKEAFAEAPASTAGASFYKGFRRAVHFVTGYPLTHNVVFRALAGYFQWGGRLSFLSGYLAKHTDSVFGFYSDCRSVINTATTIFDEEESKWAATIRAEIEKLNKLLEGQKREETLFEGRLLLEHVQNLQLMSHSLELLFPMKESWRRSSSAQYIKAKTEGIEALLESFDSDLKTMLNKVIMEQEINRVKNRIGIMHRSLNDGFAHMIESRVIKKIDKYLKMPITSSREVVFELETDWELELKETLDYTTERFLETASEMPETLEVLKVRTSAARLESESVEIPVSKMAEYFLKTKLITTLEEQHERAIDGIKRSIYAIKEAGNLLRFKLDNAETSSADLSIEDILKEFSLKADQEKKEIDNVVQRFVSESKKSFDDAFEPLKSYKIEEAASAFGYGFKSIKSRKVAQLISRSWQQVVQLASKSVSKLLYSRSEGLLFARKLSNRQEIHSLSGRLLDLKEKVSPQEKVLRELPGYYVSLFNGRSSIGRDFWVPRPREEAIFKKAVSRHRTGYLGGILVIGERNEGKTAFTKYAVSSLGNEKNFYAVFPPLQGTLDIAEFEKSLRKATLMQGSTKEILAQLPPGSIISINDLELFWERQANGMRIVEAIGDLIDEFSSRCLFVVNVNPHAFKLIDEMTGFSQKFIEIINMDAFDAEMIKDVIMKRHKSSGLSLSVGESEKDISEIELARLFNKYFDYSGGNPGTALNGWLTNISNVSHNQIEIAAPPKLSLTFLKELDEEWVMILSQFVLHKRLDADKISRITGWDSVYISKVLLALIRSGAIVEKATGIYMIDPYLLPFIIRHFKERDLL</sequence>
<feature type="transmembrane region" description="Helical" evidence="6">
    <location>
        <begin position="264"/>
        <end position="287"/>
    </location>
</feature>
<feature type="transmembrane region" description="Helical" evidence="6">
    <location>
        <begin position="40"/>
        <end position="61"/>
    </location>
</feature>
<proteinExistence type="predicted"/>
<dbReference type="PANTHER" id="PTHR11827">
    <property type="entry name" value="SOLUTE CARRIER FAMILY 12, CATION COTRANSPORTERS"/>
    <property type="match status" value="1"/>
</dbReference>
<dbReference type="PANTHER" id="PTHR11827:SF72">
    <property type="entry name" value="GH08340P"/>
    <property type="match status" value="1"/>
</dbReference>
<dbReference type="SUPFAM" id="SSF52540">
    <property type="entry name" value="P-loop containing nucleoside triphosphate hydrolases"/>
    <property type="match status" value="1"/>
</dbReference>
<feature type="transmembrane region" description="Helical" evidence="6">
    <location>
        <begin position="7"/>
        <end position="28"/>
    </location>
</feature>
<dbReference type="Proteomes" id="UP001302349">
    <property type="component" value="Chromosome"/>
</dbReference>
<gene>
    <name evidence="8" type="ORF">RT717_19750</name>
</gene>
<keyword evidence="2 6" id="KW-0812">Transmembrane</keyword>
<organism evidence="8 9">
    <name type="scientific">Imperialibacter roseus</name>
    <dbReference type="NCBI Taxonomy" id="1324217"/>
    <lineage>
        <taxon>Bacteria</taxon>
        <taxon>Pseudomonadati</taxon>
        <taxon>Bacteroidota</taxon>
        <taxon>Cytophagia</taxon>
        <taxon>Cytophagales</taxon>
        <taxon>Flammeovirgaceae</taxon>
        <taxon>Imperialibacter</taxon>
    </lineage>
</organism>
<keyword evidence="4 6" id="KW-0472">Membrane</keyword>
<protein>
    <recommendedName>
        <fullName evidence="7">Amino acid permease/ SLC12A domain-containing protein</fullName>
    </recommendedName>
</protein>
<evidence type="ECO:0000256" key="3">
    <source>
        <dbReference type="ARBA" id="ARBA00022989"/>
    </source>
</evidence>
<dbReference type="RefSeq" id="WP_317488077.1">
    <property type="nucleotide sequence ID" value="NZ_CP136051.1"/>
</dbReference>
<keyword evidence="9" id="KW-1185">Reference proteome</keyword>
<dbReference type="InterPro" id="IPR027417">
    <property type="entry name" value="P-loop_NTPase"/>
</dbReference>
<evidence type="ECO:0000256" key="1">
    <source>
        <dbReference type="ARBA" id="ARBA00004141"/>
    </source>
</evidence>
<feature type="transmembrane region" description="Helical" evidence="6">
    <location>
        <begin position="153"/>
        <end position="170"/>
    </location>
</feature>
<evidence type="ECO:0000256" key="2">
    <source>
        <dbReference type="ARBA" id="ARBA00022692"/>
    </source>
</evidence>
<feature type="transmembrane region" description="Helical" evidence="6">
    <location>
        <begin position="126"/>
        <end position="146"/>
    </location>
</feature>